<evidence type="ECO:0000313" key="3">
    <source>
        <dbReference type="EMBL" id="KKN41957.1"/>
    </source>
</evidence>
<dbReference type="InterPro" id="IPR018527">
    <property type="entry name" value="Rubredoxin_Fe_BS"/>
</dbReference>
<accession>A0A0F9QYA5</accession>
<gene>
    <name evidence="3" type="ORF">LCGC14_0717970</name>
</gene>
<dbReference type="EMBL" id="LAZR01001613">
    <property type="protein sequence ID" value="KKN41957.1"/>
    <property type="molecule type" value="Genomic_DNA"/>
</dbReference>
<dbReference type="PROSITE" id="PS00202">
    <property type="entry name" value="RUBREDOXIN"/>
    <property type="match status" value="1"/>
</dbReference>
<organism evidence="3">
    <name type="scientific">marine sediment metagenome</name>
    <dbReference type="NCBI Taxonomy" id="412755"/>
    <lineage>
        <taxon>unclassified sequences</taxon>
        <taxon>metagenomes</taxon>
        <taxon>ecological metagenomes</taxon>
    </lineage>
</organism>
<dbReference type="SUPFAM" id="SSF57802">
    <property type="entry name" value="Rubredoxin-like"/>
    <property type="match status" value="1"/>
</dbReference>
<evidence type="ECO:0000256" key="1">
    <source>
        <dbReference type="ARBA" id="ARBA00022723"/>
    </source>
</evidence>
<protein>
    <recommendedName>
        <fullName evidence="2">Rubredoxin-like domain-containing protein</fullName>
    </recommendedName>
</protein>
<proteinExistence type="predicted"/>
<dbReference type="GO" id="GO:0005506">
    <property type="term" value="F:iron ion binding"/>
    <property type="evidence" value="ECO:0007669"/>
    <property type="project" value="InterPro"/>
</dbReference>
<sequence length="114" mass="13339">MTKLSMSFMSPSKKLFQKKTIKLSQENYSEKISWVCMECGYEISMSKLPNSFRCPTCRKTKSYFRRKSSRPKNLIVSLKDTEKVKWTCLGCGNEELIDMPQMWKCPLCGYPINK</sequence>
<evidence type="ECO:0000259" key="2">
    <source>
        <dbReference type="PROSITE" id="PS50903"/>
    </source>
</evidence>
<dbReference type="PROSITE" id="PS50903">
    <property type="entry name" value="RUBREDOXIN_LIKE"/>
    <property type="match status" value="1"/>
</dbReference>
<dbReference type="InterPro" id="IPR024934">
    <property type="entry name" value="Rubredoxin-like_dom"/>
</dbReference>
<dbReference type="AlphaFoldDB" id="A0A0F9QYA5"/>
<reference evidence="3" key="1">
    <citation type="journal article" date="2015" name="Nature">
        <title>Complex archaea that bridge the gap between prokaryotes and eukaryotes.</title>
        <authorList>
            <person name="Spang A."/>
            <person name="Saw J.H."/>
            <person name="Jorgensen S.L."/>
            <person name="Zaremba-Niedzwiedzka K."/>
            <person name="Martijn J."/>
            <person name="Lind A.E."/>
            <person name="van Eijk R."/>
            <person name="Schleper C."/>
            <person name="Guy L."/>
            <person name="Ettema T.J."/>
        </authorList>
    </citation>
    <scope>NUCLEOTIDE SEQUENCE</scope>
</reference>
<feature type="domain" description="Rubredoxin-like" evidence="2">
    <location>
        <begin position="31"/>
        <end position="67"/>
    </location>
</feature>
<name>A0A0F9QYA5_9ZZZZ</name>
<dbReference type="Gene3D" id="2.20.28.10">
    <property type="match status" value="1"/>
</dbReference>
<comment type="caution">
    <text evidence="3">The sequence shown here is derived from an EMBL/GenBank/DDBJ whole genome shotgun (WGS) entry which is preliminary data.</text>
</comment>
<keyword evidence="1" id="KW-0479">Metal-binding</keyword>